<reference evidence="1" key="1">
    <citation type="submission" date="2014-11" db="EMBL/GenBank/DDBJ databases">
        <authorList>
            <person name="Amaro Gonzalez C."/>
        </authorList>
    </citation>
    <scope>NUCLEOTIDE SEQUENCE</scope>
</reference>
<dbReference type="AlphaFoldDB" id="A0A0E9PWA6"/>
<dbReference type="EMBL" id="GBXM01099686">
    <property type="protein sequence ID" value="JAH08891.1"/>
    <property type="molecule type" value="Transcribed_RNA"/>
</dbReference>
<reference evidence="1" key="2">
    <citation type="journal article" date="2015" name="Fish Shellfish Immunol.">
        <title>Early steps in the European eel (Anguilla anguilla)-Vibrio vulnificus interaction in the gills: Role of the RtxA13 toxin.</title>
        <authorList>
            <person name="Callol A."/>
            <person name="Pajuelo D."/>
            <person name="Ebbesson L."/>
            <person name="Teles M."/>
            <person name="MacKenzie S."/>
            <person name="Amaro C."/>
        </authorList>
    </citation>
    <scope>NUCLEOTIDE SEQUENCE</scope>
</reference>
<sequence>MIYLNHLGIKRPNALENCARTSVL</sequence>
<protein>
    <submittedName>
        <fullName evidence="1">Uncharacterized protein</fullName>
    </submittedName>
</protein>
<accession>A0A0E9PWA6</accession>
<proteinExistence type="predicted"/>
<name>A0A0E9PWA6_ANGAN</name>
<organism evidence="1">
    <name type="scientific">Anguilla anguilla</name>
    <name type="common">European freshwater eel</name>
    <name type="synonym">Muraena anguilla</name>
    <dbReference type="NCBI Taxonomy" id="7936"/>
    <lineage>
        <taxon>Eukaryota</taxon>
        <taxon>Metazoa</taxon>
        <taxon>Chordata</taxon>
        <taxon>Craniata</taxon>
        <taxon>Vertebrata</taxon>
        <taxon>Euteleostomi</taxon>
        <taxon>Actinopterygii</taxon>
        <taxon>Neopterygii</taxon>
        <taxon>Teleostei</taxon>
        <taxon>Anguilliformes</taxon>
        <taxon>Anguillidae</taxon>
        <taxon>Anguilla</taxon>
    </lineage>
</organism>
<evidence type="ECO:0000313" key="1">
    <source>
        <dbReference type="EMBL" id="JAH08891.1"/>
    </source>
</evidence>